<keyword evidence="7 9" id="KW-1133">Transmembrane helix</keyword>
<dbReference type="EC" id="3.6.3.-" evidence="12"/>
<dbReference type="FunFam" id="3.40.50.300:FF:000221">
    <property type="entry name" value="Multidrug ABC transporter ATP-binding protein"/>
    <property type="match status" value="1"/>
</dbReference>
<dbReference type="Pfam" id="PF00005">
    <property type="entry name" value="ABC_tran"/>
    <property type="match status" value="1"/>
</dbReference>
<dbReference type="InterPro" id="IPR017871">
    <property type="entry name" value="ABC_transporter-like_CS"/>
</dbReference>
<dbReference type="AlphaFoldDB" id="A0A1X6ZVL2"/>
<evidence type="ECO:0000259" key="10">
    <source>
        <dbReference type="PROSITE" id="PS50893"/>
    </source>
</evidence>
<keyword evidence="12" id="KW-0378">Hydrolase</keyword>
<dbReference type="Proteomes" id="UP000193061">
    <property type="component" value="Unassembled WGS sequence"/>
</dbReference>
<dbReference type="Gene3D" id="1.20.1560.10">
    <property type="entry name" value="ABC transporter type 1, transmembrane domain"/>
    <property type="match status" value="1"/>
</dbReference>
<dbReference type="GO" id="GO:0005886">
    <property type="term" value="C:plasma membrane"/>
    <property type="evidence" value="ECO:0007669"/>
    <property type="project" value="UniProtKB-SubCell"/>
</dbReference>
<proteinExistence type="predicted"/>
<dbReference type="PROSITE" id="PS00211">
    <property type="entry name" value="ABC_TRANSPORTER_1"/>
    <property type="match status" value="1"/>
</dbReference>
<evidence type="ECO:0000256" key="3">
    <source>
        <dbReference type="ARBA" id="ARBA00022475"/>
    </source>
</evidence>
<sequence>MAKTSNKKREPFFSAKDKDNLHWFWHGYLKHKVGMMLLVLLMIIVQGLVYQQFLAKTESGLRVIFESGTVRDLIMISFFVFFLFVVRGAMSYLVPLVAVRMSSDVVFRMRSDLIKHLMILDLAYFERTKSGEIIHKLGGQSQKLGFFVGISTANAVRDLVTVLIVSGYLIYKNWILFSSALVVLPFIMWIMNHVSARVRKAQNEVELAAIENMSNIEETISSMRTVKISAQEDKEIDRLTEGSNRLRGLSVHMQRIQALVSPSIDLSSAVVYVMVIGGGGYMVLSPNYDVDSAGIITFLLGLVMVFDPARLLGQYFSSMQSNLVTLDRVRSLYSEDSSIKDAPNAGTEFDTSGDITLKDVVFSYDPEQPLFNGLNMNFEGGKVSAIVGATGSGKTTVLSLLTRLYDVKGGEITVGGGKVDELKIKSLRSAFSVVAQDIVIFNKSIWENIKYVNREATDEQIWQAAENAEIADLMRKRGDTAVGPKGAQLSGGQKQRIAIARAFLSDAPILLLDEATSALDQATEARIKTALTRLTNGRTTIVVAHRLSSIADADQIYVMESGGLFEQGTHDELLEVNGLYAQLYNAQRSGYNGKKG</sequence>
<feature type="transmembrane region" description="Helical" evidence="9">
    <location>
        <begin position="290"/>
        <end position="309"/>
    </location>
</feature>
<keyword evidence="2" id="KW-0813">Transport</keyword>
<accession>A0A1X6ZVL2</accession>
<feature type="transmembrane region" description="Helical" evidence="9">
    <location>
        <begin position="73"/>
        <end position="99"/>
    </location>
</feature>
<protein>
    <submittedName>
        <fullName evidence="12">Putative multidrug export ATP-binding/permease protein</fullName>
        <ecNumber evidence="12">3.6.3.-</ecNumber>
    </submittedName>
</protein>
<keyword evidence="13" id="KW-1185">Reference proteome</keyword>
<organism evidence="12 13">
    <name type="scientific">Roseovarius albus</name>
    <dbReference type="NCBI Taxonomy" id="1247867"/>
    <lineage>
        <taxon>Bacteria</taxon>
        <taxon>Pseudomonadati</taxon>
        <taxon>Pseudomonadota</taxon>
        <taxon>Alphaproteobacteria</taxon>
        <taxon>Rhodobacterales</taxon>
        <taxon>Roseobacteraceae</taxon>
        <taxon>Roseovarius</taxon>
    </lineage>
</organism>
<feature type="transmembrane region" description="Helical" evidence="9">
    <location>
        <begin position="33"/>
        <end position="53"/>
    </location>
</feature>
<feature type="domain" description="ABC transmembrane type-1" evidence="11">
    <location>
        <begin position="35"/>
        <end position="321"/>
    </location>
</feature>
<keyword evidence="6 12" id="KW-0067">ATP-binding</keyword>
<dbReference type="EMBL" id="FWFX01000012">
    <property type="protein sequence ID" value="SLN62981.1"/>
    <property type="molecule type" value="Genomic_DNA"/>
</dbReference>
<dbReference type="InterPro" id="IPR003439">
    <property type="entry name" value="ABC_transporter-like_ATP-bd"/>
</dbReference>
<reference evidence="12 13" key="1">
    <citation type="submission" date="2017-03" db="EMBL/GenBank/DDBJ databases">
        <authorList>
            <person name="Afonso C.L."/>
            <person name="Miller P.J."/>
            <person name="Scott M.A."/>
            <person name="Spackman E."/>
            <person name="Goraichik I."/>
            <person name="Dimitrov K.M."/>
            <person name="Suarez D.L."/>
            <person name="Swayne D.E."/>
        </authorList>
    </citation>
    <scope>NUCLEOTIDE SEQUENCE [LARGE SCALE GENOMIC DNA]</scope>
    <source>
        <strain evidence="12 13">CECT 7450</strain>
    </source>
</reference>
<name>A0A1X6ZVL2_9RHOB</name>
<evidence type="ECO:0000259" key="11">
    <source>
        <dbReference type="PROSITE" id="PS50929"/>
    </source>
</evidence>
<dbReference type="SUPFAM" id="SSF90123">
    <property type="entry name" value="ABC transporter transmembrane region"/>
    <property type="match status" value="1"/>
</dbReference>
<dbReference type="SMART" id="SM00382">
    <property type="entry name" value="AAA"/>
    <property type="match status" value="1"/>
</dbReference>
<dbReference type="PROSITE" id="PS50893">
    <property type="entry name" value="ABC_TRANSPORTER_2"/>
    <property type="match status" value="1"/>
</dbReference>
<dbReference type="GO" id="GO:0016887">
    <property type="term" value="F:ATP hydrolysis activity"/>
    <property type="evidence" value="ECO:0007669"/>
    <property type="project" value="InterPro"/>
</dbReference>
<evidence type="ECO:0000256" key="1">
    <source>
        <dbReference type="ARBA" id="ARBA00004651"/>
    </source>
</evidence>
<feature type="domain" description="ABC transporter" evidence="10">
    <location>
        <begin position="355"/>
        <end position="586"/>
    </location>
</feature>
<feature type="transmembrane region" description="Helical" evidence="9">
    <location>
        <begin position="174"/>
        <end position="191"/>
    </location>
</feature>
<evidence type="ECO:0000313" key="12">
    <source>
        <dbReference type="EMBL" id="SLN62981.1"/>
    </source>
</evidence>
<keyword evidence="3" id="KW-1003">Cell membrane</keyword>
<dbReference type="SUPFAM" id="SSF52540">
    <property type="entry name" value="P-loop containing nucleoside triphosphate hydrolases"/>
    <property type="match status" value="1"/>
</dbReference>
<dbReference type="PANTHER" id="PTHR43394">
    <property type="entry name" value="ATP-DEPENDENT PERMEASE MDL1, MITOCHONDRIAL"/>
    <property type="match status" value="1"/>
</dbReference>
<gene>
    <name evidence="12" type="ORF">ROA7450_03285</name>
</gene>
<dbReference type="InterPro" id="IPR039421">
    <property type="entry name" value="Type_1_exporter"/>
</dbReference>
<dbReference type="PROSITE" id="PS50929">
    <property type="entry name" value="ABC_TM1F"/>
    <property type="match status" value="1"/>
</dbReference>
<dbReference type="Gene3D" id="3.40.50.300">
    <property type="entry name" value="P-loop containing nucleotide triphosphate hydrolases"/>
    <property type="match status" value="1"/>
</dbReference>
<dbReference type="GO" id="GO:0005524">
    <property type="term" value="F:ATP binding"/>
    <property type="evidence" value="ECO:0007669"/>
    <property type="project" value="UniProtKB-KW"/>
</dbReference>
<evidence type="ECO:0000256" key="8">
    <source>
        <dbReference type="ARBA" id="ARBA00023136"/>
    </source>
</evidence>
<keyword evidence="4 9" id="KW-0812">Transmembrane</keyword>
<dbReference type="InterPro" id="IPR036640">
    <property type="entry name" value="ABC1_TM_sf"/>
</dbReference>
<evidence type="ECO:0000256" key="5">
    <source>
        <dbReference type="ARBA" id="ARBA00022741"/>
    </source>
</evidence>
<evidence type="ECO:0000256" key="9">
    <source>
        <dbReference type="SAM" id="Phobius"/>
    </source>
</evidence>
<comment type="subcellular location">
    <subcellularLocation>
        <location evidence="1">Cell membrane</location>
        <topology evidence="1">Multi-pass membrane protein</topology>
    </subcellularLocation>
</comment>
<evidence type="ECO:0000313" key="13">
    <source>
        <dbReference type="Proteomes" id="UP000193061"/>
    </source>
</evidence>
<dbReference type="PANTHER" id="PTHR43394:SF1">
    <property type="entry name" value="ATP-BINDING CASSETTE SUB-FAMILY B MEMBER 10, MITOCHONDRIAL"/>
    <property type="match status" value="1"/>
</dbReference>
<evidence type="ECO:0000256" key="6">
    <source>
        <dbReference type="ARBA" id="ARBA00022840"/>
    </source>
</evidence>
<keyword evidence="5" id="KW-0547">Nucleotide-binding</keyword>
<evidence type="ECO:0000256" key="7">
    <source>
        <dbReference type="ARBA" id="ARBA00022989"/>
    </source>
</evidence>
<keyword evidence="8 9" id="KW-0472">Membrane</keyword>
<dbReference type="GO" id="GO:0015421">
    <property type="term" value="F:ABC-type oligopeptide transporter activity"/>
    <property type="evidence" value="ECO:0007669"/>
    <property type="project" value="TreeGrafter"/>
</dbReference>
<evidence type="ECO:0000256" key="4">
    <source>
        <dbReference type="ARBA" id="ARBA00022692"/>
    </source>
</evidence>
<dbReference type="InterPro" id="IPR011527">
    <property type="entry name" value="ABC1_TM_dom"/>
</dbReference>
<dbReference type="OrthoDB" id="9808328at2"/>
<dbReference type="InterPro" id="IPR027417">
    <property type="entry name" value="P-loop_NTPase"/>
</dbReference>
<feature type="transmembrane region" description="Helical" evidence="9">
    <location>
        <begin position="263"/>
        <end position="284"/>
    </location>
</feature>
<dbReference type="InterPro" id="IPR003593">
    <property type="entry name" value="AAA+_ATPase"/>
</dbReference>
<dbReference type="Pfam" id="PF00664">
    <property type="entry name" value="ABC_membrane"/>
    <property type="match status" value="1"/>
</dbReference>
<dbReference type="CDD" id="cd07346">
    <property type="entry name" value="ABC_6TM_exporters"/>
    <property type="match status" value="1"/>
</dbReference>
<evidence type="ECO:0000256" key="2">
    <source>
        <dbReference type="ARBA" id="ARBA00022448"/>
    </source>
</evidence>